<feature type="compositionally biased region" description="Polar residues" evidence="6">
    <location>
        <begin position="1"/>
        <end position="10"/>
    </location>
</feature>
<dbReference type="PANTHER" id="PTHR43806">
    <property type="entry name" value="PEPTIDASE S8"/>
    <property type="match status" value="1"/>
</dbReference>
<keyword evidence="7" id="KW-1133">Transmembrane helix</keyword>
<dbReference type="PRINTS" id="PR00723">
    <property type="entry name" value="SUBTILISIN"/>
</dbReference>
<dbReference type="InterPro" id="IPR000209">
    <property type="entry name" value="Peptidase_S8/S53_dom"/>
</dbReference>
<dbReference type="GO" id="GO:0006508">
    <property type="term" value="P:proteolysis"/>
    <property type="evidence" value="ECO:0007669"/>
    <property type="project" value="UniProtKB-KW"/>
</dbReference>
<dbReference type="InterPro" id="IPR023827">
    <property type="entry name" value="Peptidase_S8_Asp-AS"/>
</dbReference>
<feature type="region of interest" description="Disordered" evidence="6">
    <location>
        <begin position="308"/>
        <end position="338"/>
    </location>
</feature>
<feature type="region of interest" description="Disordered" evidence="6">
    <location>
        <begin position="1"/>
        <end position="20"/>
    </location>
</feature>
<feature type="compositionally biased region" description="Low complexity" evidence="6">
    <location>
        <begin position="308"/>
        <end position="323"/>
    </location>
</feature>
<sequence length="530" mass="52300">MTRTDASSGPNAPAGSHRFRGPFRSLGTLLGLFATATIALATGLPAGGTASADETPAPVQTGAYTARTTAPQGKQMATPTPLPEPATQAPAQEAVEQETPAPEPTPEPTEAFVPEPEPTTAPDPTTATEVSDCERGQAALVQTVPSVIAQIGIERAWAVSTGQGVIVAVVDSGVDATNPHLTHALVDGVDLTGAGEATADVDGLGTAVAGVISARTVSGSGLTGLARDAAIMPVRVLTDTSDGAVEAGTGPRADRTAAGINWAADHGARIIVVPRALSEGSAELAAAVEHATAAGALVVAATGDRPQETSAATASAASTAAGTGTAGADGGEDQDDSQTRYPAAYEGVLGVTALDSQGAVSDALLHGDAVDLAVPAQSVLTAFFGDGDCVVSQQTPSSALATGYAGAVAALVASAHTKESPADWAYRLTVTALRTSPAAHSATTGWGLVAPYAAIEFINDGTALGPANPRGSRTAASPAVALAVPPTTDPAPARRRRLAASVGAAGATVLVTALVASKSGGRARRTAARK</sequence>
<dbReference type="PROSITE" id="PS00136">
    <property type="entry name" value="SUBTILASE_ASP"/>
    <property type="match status" value="1"/>
</dbReference>
<name>A0A1H0AG03_9ACTO</name>
<dbReference type="InterPro" id="IPR050131">
    <property type="entry name" value="Peptidase_S8_subtilisin-like"/>
</dbReference>
<feature type="compositionally biased region" description="Polar residues" evidence="6">
    <location>
        <begin position="62"/>
        <end position="72"/>
    </location>
</feature>
<keyword evidence="3" id="KW-0378">Hydrolase</keyword>
<organism evidence="9 10">
    <name type="scientific">Actinomyces ruminicola</name>
    <dbReference type="NCBI Taxonomy" id="332524"/>
    <lineage>
        <taxon>Bacteria</taxon>
        <taxon>Bacillati</taxon>
        <taxon>Actinomycetota</taxon>
        <taxon>Actinomycetes</taxon>
        <taxon>Actinomycetales</taxon>
        <taxon>Actinomycetaceae</taxon>
        <taxon>Actinomyces</taxon>
    </lineage>
</organism>
<evidence type="ECO:0000256" key="1">
    <source>
        <dbReference type="ARBA" id="ARBA00011073"/>
    </source>
</evidence>
<dbReference type="InterPro" id="IPR036852">
    <property type="entry name" value="Peptidase_S8/S53_dom_sf"/>
</dbReference>
<evidence type="ECO:0000256" key="6">
    <source>
        <dbReference type="SAM" id="MobiDB-lite"/>
    </source>
</evidence>
<evidence type="ECO:0000256" key="7">
    <source>
        <dbReference type="SAM" id="Phobius"/>
    </source>
</evidence>
<keyword evidence="7" id="KW-0812">Transmembrane</keyword>
<feature type="domain" description="Peptidase S8/S53" evidence="8">
    <location>
        <begin position="162"/>
        <end position="447"/>
    </location>
</feature>
<dbReference type="EMBL" id="FNHU01000025">
    <property type="protein sequence ID" value="SDN32345.1"/>
    <property type="molecule type" value="Genomic_DNA"/>
</dbReference>
<feature type="transmembrane region" description="Helical" evidence="7">
    <location>
        <begin position="498"/>
        <end position="516"/>
    </location>
</feature>
<keyword evidence="2 9" id="KW-0645">Protease</keyword>
<dbReference type="Proteomes" id="UP000199671">
    <property type="component" value="Unassembled WGS sequence"/>
</dbReference>
<accession>A0A1H0AG03</accession>
<evidence type="ECO:0000259" key="8">
    <source>
        <dbReference type="Pfam" id="PF00082"/>
    </source>
</evidence>
<evidence type="ECO:0000256" key="5">
    <source>
        <dbReference type="PROSITE-ProRule" id="PRU01240"/>
    </source>
</evidence>
<evidence type="ECO:0000313" key="10">
    <source>
        <dbReference type="Proteomes" id="UP000199671"/>
    </source>
</evidence>
<dbReference type="SUPFAM" id="SSF52743">
    <property type="entry name" value="Subtilisin-like"/>
    <property type="match status" value="1"/>
</dbReference>
<dbReference type="InterPro" id="IPR015500">
    <property type="entry name" value="Peptidase_S8_subtilisin-rel"/>
</dbReference>
<evidence type="ECO:0000256" key="3">
    <source>
        <dbReference type="ARBA" id="ARBA00022801"/>
    </source>
</evidence>
<reference evidence="9 10" key="1">
    <citation type="submission" date="2016-10" db="EMBL/GenBank/DDBJ databases">
        <authorList>
            <person name="de Groot N.N."/>
        </authorList>
    </citation>
    <scope>NUCLEOTIDE SEQUENCE [LARGE SCALE GENOMIC DNA]</scope>
    <source>
        <strain evidence="9 10">KPR-7B</strain>
    </source>
</reference>
<evidence type="ECO:0000256" key="4">
    <source>
        <dbReference type="ARBA" id="ARBA00022825"/>
    </source>
</evidence>
<dbReference type="RefSeq" id="WP_176760964.1">
    <property type="nucleotide sequence ID" value="NZ_FNHU01000025.1"/>
</dbReference>
<keyword evidence="4" id="KW-0720">Serine protease</keyword>
<dbReference type="Pfam" id="PF00082">
    <property type="entry name" value="Peptidase_S8"/>
    <property type="match status" value="1"/>
</dbReference>
<dbReference type="PROSITE" id="PS51892">
    <property type="entry name" value="SUBTILASE"/>
    <property type="match status" value="1"/>
</dbReference>
<comment type="similarity">
    <text evidence="1 5">Belongs to the peptidase S8 family.</text>
</comment>
<protein>
    <submittedName>
        <fullName evidence="9">Serine protease, subtilisin family</fullName>
    </submittedName>
</protein>
<dbReference type="GO" id="GO:0004252">
    <property type="term" value="F:serine-type endopeptidase activity"/>
    <property type="evidence" value="ECO:0007669"/>
    <property type="project" value="InterPro"/>
</dbReference>
<dbReference type="AlphaFoldDB" id="A0A1H0AG03"/>
<feature type="region of interest" description="Disordered" evidence="6">
    <location>
        <begin position="48"/>
        <end position="132"/>
    </location>
</feature>
<evidence type="ECO:0000256" key="2">
    <source>
        <dbReference type="ARBA" id="ARBA00022670"/>
    </source>
</evidence>
<evidence type="ECO:0000313" key="9">
    <source>
        <dbReference type="EMBL" id="SDN32345.1"/>
    </source>
</evidence>
<proteinExistence type="inferred from homology"/>
<keyword evidence="7" id="KW-0472">Membrane</keyword>
<comment type="caution">
    <text evidence="5">Lacks conserved residue(s) required for the propagation of feature annotation.</text>
</comment>
<feature type="compositionally biased region" description="Low complexity" evidence="6">
    <location>
        <begin position="85"/>
        <end position="100"/>
    </location>
</feature>
<gene>
    <name evidence="9" type="ORF">SAMN04487766_1252</name>
</gene>
<dbReference type="PANTHER" id="PTHR43806:SF11">
    <property type="entry name" value="CEREVISIN-RELATED"/>
    <property type="match status" value="1"/>
</dbReference>
<dbReference type="Gene3D" id="3.40.50.200">
    <property type="entry name" value="Peptidase S8/S53 domain"/>
    <property type="match status" value="1"/>
</dbReference>